<dbReference type="AlphaFoldDB" id="A0A7C4TLU8"/>
<evidence type="ECO:0000256" key="4">
    <source>
        <dbReference type="ARBA" id="ARBA00023136"/>
    </source>
</evidence>
<feature type="transmembrane region" description="Helical" evidence="5">
    <location>
        <begin position="204"/>
        <end position="234"/>
    </location>
</feature>
<accession>A0A7C4TLU8</accession>
<name>A0A7C4TLU8_UNCKA</name>
<feature type="transmembrane region" description="Helical" evidence="5">
    <location>
        <begin position="174"/>
        <end position="192"/>
    </location>
</feature>
<keyword evidence="3 5" id="KW-1133">Transmembrane helix</keyword>
<dbReference type="InterPro" id="IPR007016">
    <property type="entry name" value="O-antigen_ligase-rel_domated"/>
</dbReference>
<comment type="subcellular location">
    <subcellularLocation>
        <location evidence="1">Membrane</location>
        <topology evidence="1">Multi-pass membrane protein</topology>
    </subcellularLocation>
</comment>
<feature type="transmembrane region" description="Helical" evidence="5">
    <location>
        <begin position="240"/>
        <end position="255"/>
    </location>
</feature>
<evidence type="ECO:0000259" key="6">
    <source>
        <dbReference type="Pfam" id="PF04932"/>
    </source>
</evidence>
<protein>
    <recommendedName>
        <fullName evidence="6">O-antigen ligase-related domain-containing protein</fullName>
    </recommendedName>
</protein>
<dbReference type="GO" id="GO:0016020">
    <property type="term" value="C:membrane"/>
    <property type="evidence" value="ECO:0007669"/>
    <property type="project" value="UniProtKB-SubCell"/>
</dbReference>
<keyword evidence="4 5" id="KW-0472">Membrane</keyword>
<feature type="domain" description="O-antigen ligase-related" evidence="6">
    <location>
        <begin position="205"/>
        <end position="342"/>
    </location>
</feature>
<evidence type="ECO:0000256" key="3">
    <source>
        <dbReference type="ARBA" id="ARBA00022989"/>
    </source>
</evidence>
<evidence type="ECO:0000256" key="2">
    <source>
        <dbReference type="ARBA" id="ARBA00022692"/>
    </source>
</evidence>
<feature type="transmembrane region" description="Helical" evidence="5">
    <location>
        <begin position="93"/>
        <end position="114"/>
    </location>
</feature>
<evidence type="ECO:0000256" key="1">
    <source>
        <dbReference type="ARBA" id="ARBA00004141"/>
    </source>
</evidence>
<dbReference type="Pfam" id="PF04932">
    <property type="entry name" value="Wzy_C"/>
    <property type="match status" value="1"/>
</dbReference>
<dbReference type="PANTHER" id="PTHR37422">
    <property type="entry name" value="TEICHURONIC ACID BIOSYNTHESIS PROTEIN TUAE"/>
    <property type="match status" value="1"/>
</dbReference>
<feature type="transmembrane region" description="Helical" evidence="5">
    <location>
        <begin position="326"/>
        <end position="347"/>
    </location>
</feature>
<feature type="transmembrane region" description="Helical" evidence="5">
    <location>
        <begin position="126"/>
        <end position="146"/>
    </location>
</feature>
<feature type="transmembrane region" description="Helical" evidence="5">
    <location>
        <begin position="378"/>
        <end position="396"/>
    </location>
</feature>
<organism evidence="7">
    <name type="scientific">candidate division WWE3 bacterium</name>
    <dbReference type="NCBI Taxonomy" id="2053526"/>
    <lineage>
        <taxon>Bacteria</taxon>
        <taxon>Katanobacteria</taxon>
    </lineage>
</organism>
<evidence type="ECO:0000313" key="7">
    <source>
        <dbReference type="EMBL" id="HGW29772.1"/>
    </source>
</evidence>
<reference evidence="7" key="1">
    <citation type="journal article" date="2020" name="mSystems">
        <title>Genome- and Community-Level Interaction Insights into Carbon Utilization and Element Cycling Functions of Hydrothermarchaeota in Hydrothermal Sediment.</title>
        <authorList>
            <person name="Zhou Z."/>
            <person name="Liu Y."/>
            <person name="Xu W."/>
            <person name="Pan J."/>
            <person name="Luo Z.H."/>
            <person name="Li M."/>
        </authorList>
    </citation>
    <scope>NUCLEOTIDE SEQUENCE [LARGE SCALE GENOMIC DNA]</scope>
    <source>
        <strain evidence="7">SpSt-417</strain>
    </source>
</reference>
<proteinExistence type="predicted"/>
<evidence type="ECO:0000256" key="5">
    <source>
        <dbReference type="SAM" id="Phobius"/>
    </source>
</evidence>
<gene>
    <name evidence="7" type="ORF">ENR63_02520</name>
</gene>
<dbReference type="PANTHER" id="PTHR37422:SF13">
    <property type="entry name" value="LIPOPOLYSACCHARIDE BIOSYNTHESIS PROTEIN PA4999-RELATED"/>
    <property type="match status" value="1"/>
</dbReference>
<feature type="transmembrane region" description="Helical" evidence="5">
    <location>
        <begin position="66"/>
        <end position="87"/>
    </location>
</feature>
<keyword evidence="2 5" id="KW-0812">Transmembrane</keyword>
<sequence>MFPKVLTILFSSCFVLLSLGQLGVISRASDLKVYFFDFAIFSYVLVGLTYLLFVKRKFFIPKIYSFYILLLVWMVLTFTVTATNFGVEQRLVALSYLVRFATYFVAALVAKNLLNMKIIKVKKFLDLLFFTGFLFSLAGFAQLVLFPDFTELDSSLGLDPHKNRLASTFLDPNFAGGYLAFILSTALGTNLFNFYKWTSIKKVLYILVPLLALFLTFSRSSWAMLAVVVLVYGFFKSRKLLVLSLLLMACVYFAIPRVQTRLSGTTDPADSAAFRLISWKNAFEIAQDNLIFGVGYNTYRYAQQDYGFITAGETGGNSGAGADSSLLLALATTGGIGLALFIWPIFYAIYESIFLKRTFIVAATLLGLVIHSQFVNSLFYPPILFMWLLFLDFDYFKKTFDT</sequence>
<feature type="transmembrane region" description="Helical" evidence="5">
    <location>
        <begin position="32"/>
        <end position="54"/>
    </location>
</feature>
<dbReference type="EMBL" id="DSRT01000134">
    <property type="protein sequence ID" value="HGW29772.1"/>
    <property type="molecule type" value="Genomic_DNA"/>
</dbReference>
<comment type="caution">
    <text evidence="7">The sequence shown here is derived from an EMBL/GenBank/DDBJ whole genome shotgun (WGS) entry which is preliminary data.</text>
</comment>
<dbReference type="InterPro" id="IPR051533">
    <property type="entry name" value="WaaL-like"/>
</dbReference>